<protein>
    <submittedName>
        <fullName evidence="1">Uncharacterized protein</fullName>
    </submittedName>
</protein>
<keyword evidence="2" id="KW-1185">Reference proteome</keyword>
<reference evidence="1" key="1">
    <citation type="submission" date="2022-06" db="EMBL/GenBank/DDBJ databases">
        <title>Complete genome sequences of two strains of the flax pathogen Septoria linicola.</title>
        <authorList>
            <person name="Lapalu N."/>
            <person name="Simon A."/>
            <person name="Demenou B."/>
            <person name="Paumier D."/>
            <person name="Guillot M.-P."/>
            <person name="Gout L."/>
            <person name="Valade R."/>
        </authorList>
    </citation>
    <scope>NUCLEOTIDE SEQUENCE</scope>
    <source>
        <strain evidence="1">SE15195</strain>
    </source>
</reference>
<evidence type="ECO:0000313" key="2">
    <source>
        <dbReference type="Proteomes" id="UP001056384"/>
    </source>
</evidence>
<name>A0A9Q9ANK8_9PEZI</name>
<dbReference type="OrthoDB" id="5337308at2759"/>
<dbReference type="EMBL" id="CP099419">
    <property type="protein sequence ID" value="USW49690.1"/>
    <property type="molecule type" value="Genomic_DNA"/>
</dbReference>
<accession>A0A9Q9ANK8</accession>
<evidence type="ECO:0000313" key="1">
    <source>
        <dbReference type="EMBL" id="USW49690.1"/>
    </source>
</evidence>
<dbReference type="AlphaFoldDB" id="A0A9Q9ANK8"/>
<dbReference type="Proteomes" id="UP001056384">
    <property type="component" value="Chromosome 2"/>
</dbReference>
<gene>
    <name evidence="1" type="ORF">Slin15195_G030090</name>
</gene>
<proteinExistence type="predicted"/>
<sequence length="244" mass="27385">MNDPMRTKQSTWVPSDVQKWGWVVKSDQNGEVFNDKTSGLEAALEVLQVSSATSMTVRVEHSKDVKIDGIAYPATNAEYCAVYSPAKGVIVASDRHSPSYRKSTSSHLSKSPLPQLHHWSDLTFLSWYLLPSTNKEQQSPLRYVFVRGITNRATQRLITEAMRTDGYKNEEVLPWPNFWMFTPNDQHGKLSDPFLAVLGTENFVGIAPLLAQHQQVFGKKTINSVRIWGNGGKSPVLHGMVELQ</sequence>
<organism evidence="1 2">
    <name type="scientific">Septoria linicola</name>
    <dbReference type="NCBI Taxonomy" id="215465"/>
    <lineage>
        <taxon>Eukaryota</taxon>
        <taxon>Fungi</taxon>
        <taxon>Dikarya</taxon>
        <taxon>Ascomycota</taxon>
        <taxon>Pezizomycotina</taxon>
        <taxon>Dothideomycetes</taxon>
        <taxon>Dothideomycetidae</taxon>
        <taxon>Mycosphaerellales</taxon>
        <taxon>Mycosphaerellaceae</taxon>
        <taxon>Septoria</taxon>
    </lineage>
</organism>